<name>A0ABU0AZK6_9FIRM</name>
<evidence type="ECO:0000313" key="1">
    <source>
        <dbReference type="EMBL" id="MDQ0285896.1"/>
    </source>
</evidence>
<comment type="caution">
    <text evidence="1">The sequence shown here is derived from an EMBL/GenBank/DDBJ whole genome shotgun (WGS) entry which is preliminary data.</text>
</comment>
<accession>A0ABU0AZK6</accession>
<keyword evidence="2" id="KW-1185">Reference proteome</keyword>
<gene>
    <name evidence="1" type="ORF">J2Z49_001001</name>
</gene>
<reference evidence="1 2" key="1">
    <citation type="submission" date="2023-07" db="EMBL/GenBank/DDBJ databases">
        <title>Genomic Encyclopedia of Type Strains, Phase IV (KMG-IV): sequencing the most valuable type-strain genomes for metagenomic binning, comparative biology and taxonomic classification.</title>
        <authorList>
            <person name="Goeker M."/>
        </authorList>
    </citation>
    <scope>NUCLEOTIDE SEQUENCE [LARGE SCALE GENOMIC DNA]</scope>
    <source>
        <strain evidence="1 2">DSM 12396</strain>
    </source>
</reference>
<proteinExistence type="predicted"/>
<organism evidence="1 2">
    <name type="scientific">Desulfofundulus luciae</name>
    <dbReference type="NCBI Taxonomy" id="74702"/>
    <lineage>
        <taxon>Bacteria</taxon>
        <taxon>Bacillati</taxon>
        <taxon>Bacillota</taxon>
        <taxon>Clostridia</taxon>
        <taxon>Eubacteriales</taxon>
        <taxon>Peptococcaceae</taxon>
        <taxon>Desulfofundulus</taxon>
    </lineage>
</organism>
<dbReference type="EMBL" id="JAUSUX010000006">
    <property type="protein sequence ID" value="MDQ0285896.1"/>
    <property type="molecule type" value="Genomic_DNA"/>
</dbReference>
<protein>
    <submittedName>
        <fullName evidence="1">Uncharacterized protein</fullName>
    </submittedName>
</protein>
<dbReference type="Proteomes" id="UP001225644">
    <property type="component" value="Unassembled WGS sequence"/>
</dbReference>
<sequence>MAGRCRQAGGILLGAADNLLYTERGKLAALIGVRTSVPEQKFKDYEIVVVVAWK</sequence>
<evidence type="ECO:0000313" key="2">
    <source>
        <dbReference type="Proteomes" id="UP001225644"/>
    </source>
</evidence>
<dbReference type="RefSeq" id="WP_307400375.1">
    <property type="nucleotide sequence ID" value="NZ_JAUSUX010000006.1"/>
</dbReference>